<dbReference type="FunFam" id="3.30.160.60:FF:001732">
    <property type="entry name" value="Zgc:162936"/>
    <property type="match status" value="1"/>
</dbReference>
<feature type="non-terminal residue" evidence="13">
    <location>
        <position position="244"/>
    </location>
</feature>
<keyword evidence="5 11" id="KW-0863">Zinc-finger</keyword>
<evidence type="ECO:0000256" key="7">
    <source>
        <dbReference type="ARBA" id="ARBA00023015"/>
    </source>
</evidence>
<dbReference type="GO" id="GO:0000978">
    <property type="term" value="F:RNA polymerase II cis-regulatory region sequence-specific DNA binding"/>
    <property type="evidence" value="ECO:0007669"/>
    <property type="project" value="TreeGrafter"/>
</dbReference>
<feature type="domain" description="C2H2-type" evidence="12">
    <location>
        <begin position="182"/>
        <end position="210"/>
    </location>
</feature>
<evidence type="ECO:0000256" key="1">
    <source>
        <dbReference type="ARBA" id="ARBA00004123"/>
    </source>
</evidence>
<evidence type="ECO:0000313" key="13">
    <source>
        <dbReference type="EMBL" id="JAC31418.1"/>
    </source>
</evidence>
<dbReference type="Pfam" id="PF00096">
    <property type="entry name" value="zf-C2H2"/>
    <property type="match status" value="2"/>
</dbReference>
<keyword evidence="9" id="KW-0804">Transcription</keyword>
<dbReference type="PANTHER" id="PTHR23235">
    <property type="entry name" value="KRUEPPEL-LIKE TRANSCRIPTION FACTOR"/>
    <property type="match status" value="1"/>
</dbReference>
<dbReference type="GO" id="GO:0005694">
    <property type="term" value="C:chromosome"/>
    <property type="evidence" value="ECO:0007669"/>
    <property type="project" value="UniProtKB-ARBA"/>
</dbReference>
<protein>
    <submittedName>
        <fullName evidence="13">Putative zinc finger protein</fullName>
    </submittedName>
</protein>
<sequence length="244" mass="27254">MVAMTGHCRRLSNAFGAHVTLTSSLTQDSSTQCFGLFLSGAMTTSSSNARDAIVSQADTLTQYMAQDTTLSLELFNLSKSTQCSPVKMSVLSQTVKRVIEKKDAATNTSWSSSLPSQNPPGRNRLYQCSECSYATNHRGHLENHRKVHTGERPFRCSECSKCFTRNINLVRHLRIHTGERPYQCTRCSKRFMQANNLTRHILHIHTDATSNASWSRSGSSENSPGGKRQLQCSECSYATYYHTN</sequence>
<dbReference type="SUPFAM" id="SSF57667">
    <property type="entry name" value="beta-beta-alpha zinc fingers"/>
    <property type="match status" value="2"/>
</dbReference>
<evidence type="ECO:0000256" key="5">
    <source>
        <dbReference type="ARBA" id="ARBA00022771"/>
    </source>
</evidence>
<evidence type="ECO:0000256" key="10">
    <source>
        <dbReference type="ARBA" id="ARBA00023242"/>
    </source>
</evidence>
<proteinExistence type="evidence at transcript level"/>
<dbReference type="GO" id="GO:0000981">
    <property type="term" value="F:DNA-binding transcription factor activity, RNA polymerase II-specific"/>
    <property type="evidence" value="ECO:0007669"/>
    <property type="project" value="TreeGrafter"/>
</dbReference>
<keyword evidence="3" id="KW-0479">Metal-binding</keyword>
<dbReference type="GO" id="GO:0005634">
    <property type="term" value="C:nucleus"/>
    <property type="evidence" value="ECO:0007669"/>
    <property type="project" value="UniProtKB-SubCell"/>
</dbReference>
<keyword evidence="10" id="KW-0539">Nucleus</keyword>
<reference evidence="13" key="1">
    <citation type="submission" date="2014-03" db="EMBL/GenBank/DDBJ databases">
        <title>The sialotranscriptome of Amblyomma triste, Amblyomma parvum and Amblyomma cajennense ticks, uncovered by 454-based RNA-seq.</title>
        <authorList>
            <person name="Garcia G.R."/>
            <person name="Gardinassi L.G."/>
            <person name="Ribeiro J.M."/>
            <person name="Anatriello E."/>
            <person name="Ferreira B.R."/>
            <person name="Moreira H.N."/>
            <person name="Mafra C."/>
            <person name="Olegario M.M."/>
            <person name="Szabo P.J."/>
            <person name="Miranda-Santos I.K."/>
            <person name="Maruyama S.R."/>
        </authorList>
    </citation>
    <scope>NUCLEOTIDE SEQUENCE</scope>
    <source>
        <strain evidence="13">Mato Grasso do Sul</strain>
        <tissue evidence="13">Salivary glands</tissue>
    </source>
</reference>
<evidence type="ECO:0000259" key="12">
    <source>
        <dbReference type="PROSITE" id="PS50157"/>
    </source>
</evidence>
<evidence type="ECO:0000256" key="8">
    <source>
        <dbReference type="ARBA" id="ARBA00023125"/>
    </source>
</evidence>
<comment type="similarity">
    <text evidence="2">Belongs to the krueppel C2H2-type zinc-finger protein family.</text>
</comment>
<name>A0A023GEL2_AMBTT</name>
<comment type="subcellular location">
    <subcellularLocation>
        <location evidence="1">Nucleus</location>
    </subcellularLocation>
</comment>
<dbReference type="PROSITE" id="PS00028">
    <property type="entry name" value="ZINC_FINGER_C2H2_1"/>
    <property type="match status" value="2"/>
</dbReference>
<feature type="domain" description="C2H2-type" evidence="12">
    <location>
        <begin position="154"/>
        <end position="181"/>
    </location>
</feature>
<dbReference type="Gene3D" id="3.30.160.60">
    <property type="entry name" value="Classic Zinc Finger"/>
    <property type="match status" value="3"/>
</dbReference>
<dbReference type="GO" id="GO:0045893">
    <property type="term" value="P:positive regulation of DNA-templated transcription"/>
    <property type="evidence" value="ECO:0007669"/>
    <property type="project" value="UniProtKB-ARBA"/>
</dbReference>
<dbReference type="FunFam" id="3.30.160.60:FF:000135">
    <property type="entry name" value="Zinc finger protein 358"/>
    <property type="match status" value="1"/>
</dbReference>
<organism evidence="13">
    <name type="scientific">Amblyomma triste</name>
    <name type="common">Neotropical tick</name>
    <dbReference type="NCBI Taxonomy" id="251400"/>
    <lineage>
        <taxon>Eukaryota</taxon>
        <taxon>Metazoa</taxon>
        <taxon>Ecdysozoa</taxon>
        <taxon>Arthropoda</taxon>
        <taxon>Chelicerata</taxon>
        <taxon>Arachnida</taxon>
        <taxon>Acari</taxon>
        <taxon>Parasitiformes</taxon>
        <taxon>Ixodida</taxon>
        <taxon>Ixodoidea</taxon>
        <taxon>Ixodidae</taxon>
        <taxon>Amblyomminae</taxon>
        <taxon>Amblyomma</taxon>
    </lineage>
</organism>
<evidence type="ECO:0000256" key="2">
    <source>
        <dbReference type="ARBA" id="ARBA00006991"/>
    </source>
</evidence>
<evidence type="ECO:0000256" key="11">
    <source>
        <dbReference type="PROSITE-ProRule" id="PRU00042"/>
    </source>
</evidence>
<dbReference type="SMART" id="SM00355">
    <property type="entry name" value="ZnF_C2H2"/>
    <property type="match status" value="3"/>
</dbReference>
<dbReference type="AlphaFoldDB" id="A0A023GEL2"/>
<dbReference type="PANTHER" id="PTHR23235:SF120">
    <property type="entry name" value="KRUPPEL-LIKE FACTOR 15"/>
    <property type="match status" value="1"/>
</dbReference>
<keyword evidence="4" id="KW-0677">Repeat</keyword>
<dbReference type="EMBL" id="GBBM01004000">
    <property type="protein sequence ID" value="JAC31418.1"/>
    <property type="molecule type" value="mRNA"/>
</dbReference>
<dbReference type="InterPro" id="IPR036236">
    <property type="entry name" value="Znf_C2H2_sf"/>
</dbReference>
<dbReference type="PROSITE" id="PS50157">
    <property type="entry name" value="ZINC_FINGER_C2H2_2"/>
    <property type="match status" value="3"/>
</dbReference>
<evidence type="ECO:0000256" key="6">
    <source>
        <dbReference type="ARBA" id="ARBA00022833"/>
    </source>
</evidence>
<accession>A0A023GEL2</accession>
<keyword evidence="8" id="KW-0238">DNA-binding</keyword>
<dbReference type="GO" id="GO:0008270">
    <property type="term" value="F:zinc ion binding"/>
    <property type="evidence" value="ECO:0007669"/>
    <property type="project" value="UniProtKB-KW"/>
</dbReference>
<keyword evidence="6" id="KW-0862">Zinc</keyword>
<dbReference type="InterPro" id="IPR013087">
    <property type="entry name" value="Znf_C2H2_type"/>
</dbReference>
<evidence type="ECO:0000256" key="3">
    <source>
        <dbReference type="ARBA" id="ARBA00022723"/>
    </source>
</evidence>
<evidence type="ECO:0000256" key="9">
    <source>
        <dbReference type="ARBA" id="ARBA00023163"/>
    </source>
</evidence>
<evidence type="ECO:0000256" key="4">
    <source>
        <dbReference type="ARBA" id="ARBA00022737"/>
    </source>
</evidence>
<keyword evidence="7" id="KW-0805">Transcription regulation</keyword>
<dbReference type="FunFam" id="3.30.160.60:FF:000325">
    <property type="entry name" value="ZFP90 zinc finger protein"/>
    <property type="match status" value="1"/>
</dbReference>
<feature type="domain" description="C2H2-type" evidence="12">
    <location>
        <begin position="126"/>
        <end position="153"/>
    </location>
</feature>